<sequence>MDVWNGNLRLDDSNEIRDTDIRISAPSAKHGLSNDCTLQFLSHVDTLRIPLHSICGARLDVWTTDAETETWFSNLLLRSDHTQDQEQEWWQSASLESPLGILAAVEVADASKTSQPRITEILFYAARKHAQQDLGPPPQNEASSPAPELELYALPLSSDLLLFNDADITPPASPVLGASDPSIANGRFIPRPWDEPTLRQRRKTALDSTFSAASDRRKRPSGASVSAAAASAQNSPSLLPSLPRLKSEASRGSAPLLTRPKSRSPSIASLRRETTLPEQRRVASGLSQATPAPPPSEAELLQQKNKEMVSKVVLAGLRVWGFTASKRKKRLSTSTSTAPEPPADAAEEAKEEEYKLLYHHVYKSTCFAFRATISKEDLSGKEFADRVRDTVDALLVILCNDPMERRDEEVQGGEGGFKGAVVRTPGGEKGEEEGGLR</sequence>
<dbReference type="AlphaFoldDB" id="A0A074WUR0"/>
<feature type="region of interest" description="Disordered" evidence="1">
    <location>
        <begin position="407"/>
        <end position="437"/>
    </location>
</feature>
<dbReference type="InterPro" id="IPR041260">
    <property type="entry name" value="Sld7_C"/>
</dbReference>
<accession>A0A074WUR0</accession>
<feature type="compositionally biased region" description="Basic and acidic residues" evidence="1">
    <location>
        <begin position="270"/>
        <end position="281"/>
    </location>
</feature>
<proteinExistence type="predicted"/>
<evidence type="ECO:0000256" key="1">
    <source>
        <dbReference type="SAM" id="MobiDB-lite"/>
    </source>
</evidence>
<keyword evidence="4" id="KW-1185">Reference proteome</keyword>
<dbReference type="Pfam" id="PF18596">
    <property type="entry name" value="Sld7_C"/>
    <property type="match status" value="1"/>
</dbReference>
<evidence type="ECO:0000313" key="4">
    <source>
        <dbReference type="Proteomes" id="UP000027730"/>
    </source>
</evidence>
<dbReference type="OrthoDB" id="4205424at2759"/>
<dbReference type="Proteomes" id="UP000027730">
    <property type="component" value="Unassembled WGS sequence"/>
</dbReference>
<feature type="domain" description="Sld7 C-terminal" evidence="2">
    <location>
        <begin position="302"/>
        <end position="399"/>
    </location>
</feature>
<feature type="compositionally biased region" description="Basic and acidic residues" evidence="1">
    <location>
        <begin position="426"/>
        <end position="437"/>
    </location>
</feature>
<feature type="region of interest" description="Disordered" evidence="1">
    <location>
        <begin position="171"/>
        <end position="298"/>
    </location>
</feature>
<evidence type="ECO:0000313" key="3">
    <source>
        <dbReference type="EMBL" id="KEQ76918.1"/>
    </source>
</evidence>
<dbReference type="EMBL" id="KL584703">
    <property type="protein sequence ID" value="KEQ76918.1"/>
    <property type="molecule type" value="Genomic_DNA"/>
</dbReference>
<dbReference type="STRING" id="1043004.A0A074WUR0"/>
<reference evidence="3 4" key="1">
    <citation type="journal article" date="2014" name="BMC Genomics">
        <title>Genome sequencing of four Aureobasidium pullulans varieties: biotechnological potential, stress tolerance, and description of new species.</title>
        <authorList>
            <person name="Gostin Ar C."/>
            <person name="Ohm R.A."/>
            <person name="Kogej T."/>
            <person name="Sonjak S."/>
            <person name="Turk M."/>
            <person name="Zajc J."/>
            <person name="Zalar P."/>
            <person name="Grube M."/>
            <person name="Sun H."/>
            <person name="Han J."/>
            <person name="Sharma A."/>
            <person name="Chiniquy J."/>
            <person name="Ngan C.Y."/>
            <person name="Lipzen A."/>
            <person name="Barry K."/>
            <person name="Grigoriev I.V."/>
            <person name="Gunde-Cimerman N."/>
        </authorList>
    </citation>
    <scope>NUCLEOTIDE SEQUENCE [LARGE SCALE GENOMIC DNA]</scope>
    <source>
        <strain evidence="3 4">CBS 147.97</strain>
    </source>
</reference>
<dbReference type="GeneID" id="25409009"/>
<gene>
    <name evidence="3" type="ORF">M436DRAFT_38394</name>
</gene>
<protein>
    <recommendedName>
        <fullName evidence="2">Sld7 C-terminal domain-containing protein</fullName>
    </recommendedName>
</protein>
<evidence type="ECO:0000259" key="2">
    <source>
        <dbReference type="Pfam" id="PF18596"/>
    </source>
</evidence>
<dbReference type="HOGENOM" id="CLU_029042_1_0_1"/>
<name>A0A074WUR0_9PEZI</name>
<feature type="compositionally biased region" description="Low complexity" evidence="1">
    <location>
        <begin position="221"/>
        <end position="244"/>
    </location>
</feature>
<dbReference type="RefSeq" id="XP_013430805.1">
    <property type="nucleotide sequence ID" value="XM_013575351.1"/>
</dbReference>
<organism evidence="3 4">
    <name type="scientific">Aureobasidium namibiae CBS 147.97</name>
    <dbReference type="NCBI Taxonomy" id="1043004"/>
    <lineage>
        <taxon>Eukaryota</taxon>
        <taxon>Fungi</taxon>
        <taxon>Dikarya</taxon>
        <taxon>Ascomycota</taxon>
        <taxon>Pezizomycotina</taxon>
        <taxon>Dothideomycetes</taxon>
        <taxon>Dothideomycetidae</taxon>
        <taxon>Dothideales</taxon>
        <taxon>Saccotheciaceae</taxon>
        <taxon>Aureobasidium</taxon>
    </lineage>
</organism>